<dbReference type="AlphaFoldDB" id="A0A3M7T5P1"/>
<protein>
    <submittedName>
        <fullName evidence="1">Uncharacterized protein</fullName>
    </submittedName>
</protein>
<gene>
    <name evidence="1" type="ORF">BpHYR1_021712</name>
</gene>
<dbReference type="OrthoDB" id="10570430at2759"/>
<sequence>MISKIIFITLLLYGFPNSKHVSSSILSSLNDCQDPSDHFLNKKLEFHVKRFQKKYLNYSNYFFEKHYDRSYHDLTKEDPLIVIDKDNYFRQVRLKRYDRYPFEINIISKFKYSNCENQYQLMPILARGLCNARKMEWEWNFELFKLEDKTKKMTCDSKKQFDLISLNRNFERENI</sequence>
<reference evidence="1 2" key="1">
    <citation type="journal article" date="2018" name="Sci. Rep.">
        <title>Genomic signatures of local adaptation to the degree of environmental predictability in rotifers.</title>
        <authorList>
            <person name="Franch-Gras L."/>
            <person name="Hahn C."/>
            <person name="Garcia-Roger E.M."/>
            <person name="Carmona M.J."/>
            <person name="Serra M."/>
            <person name="Gomez A."/>
        </authorList>
    </citation>
    <scope>NUCLEOTIDE SEQUENCE [LARGE SCALE GENOMIC DNA]</scope>
    <source>
        <strain evidence="1">HYR1</strain>
    </source>
</reference>
<proteinExistence type="predicted"/>
<dbReference type="EMBL" id="REGN01000237">
    <property type="protein sequence ID" value="RNA43342.1"/>
    <property type="molecule type" value="Genomic_DNA"/>
</dbReference>
<comment type="caution">
    <text evidence="1">The sequence shown here is derived from an EMBL/GenBank/DDBJ whole genome shotgun (WGS) entry which is preliminary data.</text>
</comment>
<accession>A0A3M7T5P1</accession>
<evidence type="ECO:0000313" key="1">
    <source>
        <dbReference type="EMBL" id="RNA43342.1"/>
    </source>
</evidence>
<evidence type="ECO:0000313" key="2">
    <source>
        <dbReference type="Proteomes" id="UP000276133"/>
    </source>
</evidence>
<organism evidence="1 2">
    <name type="scientific">Brachionus plicatilis</name>
    <name type="common">Marine rotifer</name>
    <name type="synonym">Brachionus muelleri</name>
    <dbReference type="NCBI Taxonomy" id="10195"/>
    <lineage>
        <taxon>Eukaryota</taxon>
        <taxon>Metazoa</taxon>
        <taxon>Spiralia</taxon>
        <taxon>Gnathifera</taxon>
        <taxon>Rotifera</taxon>
        <taxon>Eurotatoria</taxon>
        <taxon>Monogononta</taxon>
        <taxon>Pseudotrocha</taxon>
        <taxon>Ploima</taxon>
        <taxon>Brachionidae</taxon>
        <taxon>Brachionus</taxon>
    </lineage>
</organism>
<name>A0A3M7T5P1_BRAPC</name>
<keyword evidence="2" id="KW-1185">Reference proteome</keyword>
<dbReference type="Proteomes" id="UP000276133">
    <property type="component" value="Unassembled WGS sequence"/>
</dbReference>